<dbReference type="Proteomes" id="UP000002494">
    <property type="component" value="Chromosome 6"/>
</dbReference>
<protein>
    <submittedName>
        <fullName evidence="1">Uncharacterized protein</fullName>
    </submittedName>
</protein>
<dbReference type="Gene3D" id="2.60.40.10">
    <property type="entry name" value="Immunoglobulins"/>
    <property type="match status" value="1"/>
</dbReference>
<organism evidence="1 2">
    <name type="scientific">Rattus norvegicus</name>
    <name type="common">Rat</name>
    <dbReference type="NCBI Taxonomy" id="10116"/>
    <lineage>
        <taxon>Eukaryota</taxon>
        <taxon>Metazoa</taxon>
        <taxon>Chordata</taxon>
        <taxon>Craniata</taxon>
        <taxon>Vertebrata</taxon>
        <taxon>Euteleostomi</taxon>
        <taxon>Mammalia</taxon>
        <taxon>Eutheria</taxon>
        <taxon>Euarchontoglires</taxon>
        <taxon>Glires</taxon>
        <taxon>Rodentia</taxon>
        <taxon>Myomorpha</taxon>
        <taxon>Muroidea</taxon>
        <taxon>Muridae</taxon>
        <taxon>Murinae</taxon>
        <taxon>Rattus</taxon>
    </lineage>
</organism>
<reference evidence="1" key="2">
    <citation type="submission" date="2025-08" db="UniProtKB">
        <authorList>
            <consortium name="Ensembl"/>
        </authorList>
    </citation>
    <scope>IDENTIFICATION</scope>
    <source>
        <strain evidence="1">Brown Norway</strain>
    </source>
</reference>
<evidence type="ECO:0000313" key="2">
    <source>
        <dbReference type="Proteomes" id="UP000002494"/>
    </source>
</evidence>
<name>A0ABK0M9E7_RAT</name>
<dbReference type="GeneTree" id="ENSGT00950000183013"/>
<reference evidence="1" key="1">
    <citation type="submission" date="2024-01" db="EMBL/GenBank/DDBJ databases">
        <title>GRCr8: a new rat reference genome assembly contstructed from accurate long reads and long range scaffolding.</title>
        <authorList>
            <person name="Doris P.A."/>
            <person name="Kalbfleisch T."/>
            <person name="Li K."/>
            <person name="Howe K."/>
            <person name="Wood J."/>
        </authorList>
    </citation>
    <scope>NUCLEOTIDE SEQUENCE [LARGE SCALE GENOMIC DNA]</scope>
    <source>
        <strain evidence="1">Brown Norway</strain>
    </source>
</reference>
<dbReference type="Ensembl" id="ENSRNOT00000136242.1">
    <property type="protein sequence ID" value="ENSRNOP00000112508.1"/>
    <property type="gene ID" value="ENSRNOG00000076714.1"/>
</dbReference>
<sequence>RVYLQQSGAGVMRPWTSVKVSCMASGYDFTMKYINLLKHKPGEKLEWIESIDPGSSDAEYSRKLKGKVTLTAETSLIIDSVLYYHSTHCIATTS</sequence>
<dbReference type="PANTHER" id="PTHR23266">
    <property type="entry name" value="IMMUNOGLOBULIN HEAVY CHAIN"/>
    <property type="match status" value="1"/>
</dbReference>
<dbReference type="SUPFAM" id="SSF48726">
    <property type="entry name" value="Immunoglobulin"/>
    <property type="match status" value="1"/>
</dbReference>
<dbReference type="InterPro" id="IPR013783">
    <property type="entry name" value="Ig-like_fold"/>
</dbReference>
<dbReference type="InterPro" id="IPR050199">
    <property type="entry name" value="IgHV"/>
</dbReference>
<reference evidence="1" key="3">
    <citation type="submission" date="2025-09" db="UniProtKB">
        <authorList>
            <consortium name="Ensembl"/>
        </authorList>
    </citation>
    <scope>IDENTIFICATION</scope>
    <source>
        <strain evidence="1">Brown Norway</strain>
    </source>
</reference>
<proteinExistence type="predicted"/>
<dbReference type="InterPro" id="IPR036179">
    <property type="entry name" value="Ig-like_dom_sf"/>
</dbReference>
<accession>A0ABK0M9E7</accession>
<evidence type="ECO:0000313" key="1">
    <source>
        <dbReference type="Ensembl" id="ENSRNOP00000112508.1"/>
    </source>
</evidence>
<keyword evidence="2" id="KW-1185">Reference proteome</keyword>